<accession>A0A6G0TZG0</accession>
<name>A0A6G0TZG0_APHGL</name>
<organism evidence="1 2">
    <name type="scientific">Aphis glycines</name>
    <name type="common">Soybean aphid</name>
    <dbReference type="NCBI Taxonomy" id="307491"/>
    <lineage>
        <taxon>Eukaryota</taxon>
        <taxon>Metazoa</taxon>
        <taxon>Ecdysozoa</taxon>
        <taxon>Arthropoda</taxon>
        <taxon>Hexapoda</taxon>
        <taxon>Insecta</taxon>
        <taxon>Pterygota</taxon>
        <taxon>Neoptera</taxon>
        <taxon>Paraneoptera</taxon>
        <taxon>Hemiptera</taxon>
        <taxon>Sternorrhyncha</taxon>
        <taxon>Aphidomorpha</taxon>
        <taxon>Aphidoidea</taxon>
        <taxon>Aphididae</taxon>
        <taxon>Aphidini</taxon>
        <taxon>Aphis</taxon>
        <taxon>Aphis</taxon>
    </lineage>
</organism>
<gene>
    <name evidence="1" type="ORF">AGLY_003877</name>
</gene>
<reference evidence="1 2" key="1">
    <citation type="submission" date="2019-08" db="EMBL/GenBank/DDBJ databases">
        <title>The genome of the soybean aphid Biotype 1, its phylome, world population structure and adaptation to the North American continent.</title>
        <authorList>
            <person name="Giordano R."/>
            <person name="Donthu R.K."/>
            <person name="Hernandez A.G."/>
            <person name="Wright C.L."/>
            <person name="Zimin A.V."/>
        </authorList>
    </citation>
    <scope>NUCLEOTIDE SEQUENCE [LARGE SCALE GENOMIC DNA]</scope>
    <source>
        <tissue evidence="1">Whole aphids</tissue>
    </source>
</reference>
<evidence type="ECO:0000313" key="2">
    <source>
        <dbReference type="Proteomes" id="UP000475862"/>
    </source>
</evidence>
<dbReference type="EMBL" id="VYZN01000012">
    <property type="protein sequence ID" value="KAE9541886.1"/>
    <property type="molecule type" value="Genomic_DNA"/>
</dbReference>
<proteinExistence type="predicted"/>
<dbReference type="Proteomes" id="UP000475862">
    <property type="component" value="Unassembled WGS sequence"/>
</dbReference>
<keyword evidence="2" id="KW-1185">Reference proteome</keyword>
<comment type="caution">
    <text evidence="1">The sequence shown here is derived from an EMBL/GenBank/DDBJ whole genome shotgun (WGS) entry which is preliminary data.</text>
</comment>
<protein>
    <submittedName>
        <fullName evidence="1">Uncharacterized protein</fullName>
    </submittedName>
</protein>
<evidence type="ECO:0000313" key="1">
    <source>
        <dbReference type="EMBL" id="KAE9541886.1"/>
    </source>
</evidence>
<sequence>MLLTLKGNHHLPIVKSGVFAGEMRKLYNIGKTAINMLITLIVITLVNTVEHHWRVLARANSIKSYQIDALEFILATPAENATLNSNHLTSQKGIESCGNDASEVCRRKLRFFDGTLNFWKGNGAINIHNNPTSKRTFKPISDENHNNVGLKLNLSNTFGLSLINCDERLQVDDRDTSQEEIPGISYILLHVCSGSQSSSKSTKKLENNLIFKP</sequence>
<dbReference type="AlphaFoldDB" id="A0A6G0TZG0"/>